<dbReference type="EMBL" id="KB007854">
    <property type="protein sequence ID" value="ELR23737.1"/>
    <property type="molecule type" value="Genomic_DNA"/>
</dbReference>
<name>L8HES4_ACACF</name>
<keyword evidence="4" id="KW-0813">Transport</keyword>
<dbReference type="PANTHER" id="PTHR21311:SF0">
    <property type="entry name" value="CONSERVED OLIGOMERIC GOLGI COMPLEX SUBUNIT 8"/>
    <property type="match status" value="1"/>
</dbReference>
<evidence type="ECO:0000256" key="1">
    <source>
        <dbReference type="ARBA" id="ARBA00004395"/>
    </source>
</evidence>
<dbReference type="GO" id="GO:0006891">
    <property type="term" value="P:intra-Golgi vesicle-mediated transport"/>
    <property type="evidence" value="ECO:0007669"/>
    <property type="project" value="TreeGrafter"/>
</dbReference>
<evidence type="ECO:0000256" key="7">
    <source>
        <dbReference type="ARBA" id="ARBA00023136"/>
    </source>
</evidence>
<dbReference type="GO" id="GO:0015031">
    <property type="term" value="P:protein transport"/>
    <property type="evidence" value="ECO:0007669"/>
    <property type="project" value="UniProtKB-KW"/>
</dbReference>
<comment type="subcellular location">
    <subcellularLocation>
        <location evidence="1">Golgi apparatus membrane</location>
        <topology evidence="1">Peripheral membrane protein</topology>
    </subcellularLocation>
</comment>
<organism evidence="9 10">
    <name type="scientific">Acanthamoeba castellanii (strain ATCC 30010 / Neff)</name>
    <dbReference type="NCBI Taxonomy" id="1257118"/>
    <lineage>
        <taxon>Eukaryota</taxon>
        <taxon>Amoebozoa</taxon>
        <taxon>Discosea</taxon>
        <taxon>Longamoebia</taxon>
        <taxon>Centramoebida</taxon>
        <taxon>Acanthamoebidae</taxon>
        <taxon>Acanthamoeba</taxon>
    </lineage>
</organism>
<comment type="similarity">
    <text evidence="2">Belongs to the COG8 family.</text>
</comment>
<dbReference type="RefSeq" id="XP_004353265.1">
    <property type="nucleotide sequence ID" value="XM_004353213.1"/>
</dbReference>
<protein>
    <recommendedName>
        <fullName evidence="3">Conserved oligomeric Golgi complex subunit 8</fullName>
    </recommendedName>
    <alternativeName>
        <fullName evidence="8">Component of oligomeric Golgi complex 8</fullName>
    </alternativeName>
</protein>
<dbReference type="STRING" id="1257118.L8HES4"/>
<dbReference type="PANTHER" id="PTHR21311">
    <property type="entry name" value="CONSERVED OLIGOMERIC GOLGI COMPLEX COMPONENT 8"/>
    <property type="match status" value="1"/>
</dbReference>
<keyword evidence="7" id="KW-0472">Membrane</keyword>
<dbReference type="KEGG" id="acan:ACA1_195390"/>
<evidence type="ECO:0000256" key="6">
    <source>
        <dbReference type="ARBA" id="ARBA00023034"/>
    </source>
</evidence>
<dbReference type="OMA" id="HETHIDS"/>
<dbReference type="AlphaFoldDB" id="L8HES4"/>
<evidence type="ECO:0000313" key="9">
    <source>
        <dbReference type="EMBL" id="ELR23737.1"/>
    </source>
</evidence>
<gene>
    <name evidence="9" type="ORF">ACA1_195390</name>
</gene>
<sequence>MDMDTEGDNSEEVLRTREESERSLLSLILPRYADMAMGGHSDADEQLLTEYESYLSSLSSATFQQLMKEPEKLHDESEKMKKQMQDLAFTNYKAFIQTSECIRGMKQQVLVGGQVAEFCKTAVEITAQRAATQNTLDHHTKLMDILEIPELMETYVRSELYDEALQLEAFTHGLKKKHPDIPLIQSIATDVDKSREMMINQLHHKLRDNMALPGCLRAISHLRRMNLYNETQLRITDAWLHSVIDAVPTTNPYTYLNKLIDSCRVHVFDIITQYRAIFPDDNLAVAAAASSAPRERESGVGILHSWLTQKISEFADTLSIYLPEVKEGALVGNILEQSMYYATSLARVGLDFRGLLGPIFEHAVYNLFSSFVQTAVLRFSQTLKAQKWVAPSRALAAAMLTGLD</sequence>
<dbReference type="SUPFAM" id="SSF74788">
    <property type="entry name" value="Cullin repeat-like"/>
    <property type="match status" value="1"/>
</dbReference>
<evidence type="ECO:0000256" key="2">
    <source>
        <dbReference type="ARBA" id="ARBA00006419"/>
    </source>
</evidence>
<proteinExistence type="inferred from homology"/>
<evidence type="ECO:0000313" key="10">
    <source>
        <dbReference type="Proteomes" id="UP000011083"/>
    </source>
</evidence>
<dbReference type="VEuPathDB" id="AmoebaDB:ACA1_195390"/>
<accession>L8HES4</accession>
<dbReference type="GO" id="GO:0017119">
    <property type="term" value="C:Golgi transport complex"/>
    <property type="evidence" value="ECO:0007669"/>
    <property type="project" value="InterPro"/>
</dbReference>
<keyword evidence="6" id="KW-0333">Golgi apparatus</keyword>
<keyword evidence="10" id="KW-1185">Reference proteome</keyword>
<feature type="non-terminal residue" evidence="9">
    <location>
        <position position="1"/>
    </location>
</feature>
<dbReference type="Pfam" id="PF04124">
    <property type="entry name" value="Dor1"/>
    <property type="match status" value="2"/>
</dbReference>
<evidence type="ECO:0000256" key="8">
    <source>
        <dbReference type="ARBA" id="ARBA00031347"/>
    </source>
</evidence>
<evidence type="ECO:0000256" key="4">
    <source>
        <dbReference type="ARBA" id="ARBA00022448"/>
    </source>
</evidence>
<dbReference type="InterPro" id="IPR016159">
    <property type="entry name" value="Cullin_repeat-like_dom_sf"/>
</dbReference>
<evidence type="ECO:0000256" key="3">
    <source>
        <dbReference type="ARBA" id="ARBA00020983"/>
    </source>
</evidence>
<dbReference type="InterPro" id="IPR007255">
    <property type="entry name" value="COG8"/>
</dbReference>
<evidence type="ECO:0000256" key="5">
    <source>
        <dbReference type="ARBA" id="ARBA00022927"/>
    </source>
</evidence>
<dbReference type="GO" id="GO:0000139">
    <property type="term" value="C:Golgi membrane"/>
    <property type="evidence" value="ECO:0007669"/>
    <property type="project" value="UniProtKB-SubCell"/>
</dbReference>
<dbReference type="Proteomes" id="UP000011083">
    <property type="component" value="Unassembled WGS sequence"/>
</dbReference>
<dbReference type="OrthoDB" id="1661054at2759"/>
<keyword evidence="5" id="KW-0653">Protein transport</keyword>
<reference evidence="9 10" key="1">
    <citation type="journal article" date="2013" name="Genome Biol.">
        <title>Genome of Acanthamoeba castellanii highlights extensive lateral gene transfer and early evolution of tyrosine kinase signaling.</title>
        <authorList>
            <person name="Clarke M."/>
            <person name="Lohan A.J."/>
            <person name="Liu B."/>
            <person name="Lagkouvardos I."/>
            <person name="Roy S."/>
            <person name="Zafar N."/>
            <person name="Bertelli C."/>
            <person name="Schilde C."/>
            <person name="Kianianmomeni A."/>
            <person name="Burglin T.R."/>
            <person name="Frech C."/>
            <person name="Turcotte B."/>
            <person name="Kopec K.O."/>
            <person name="Synnott J.M."/>
            <person name="Choo C."/>
            <person name="Paponov I."/>
            <person name="Finkler A."/>
            <person name="Soon Heng Tan C."/>
            <person name="Hutchins A.P."/>
            <person name="Weinmeier T."/>
            <person name="Rattei T."/>
            <person name="Chu J.S."/>
            <person name="Gimenez G."/>
            <person name="Irimia M."/>
            <person name="Rigden D.J."/>
            <person name="Fitzpatrick D.A."/>
            <person name="Lorenzo-Morales J."/>
            <person name="Bateman A."/>
            <person name="Chiu C.H."/>
            <person name="Tang P."/>
            <person name="Hegemann P."/>
            <person name="Fromm H."/>
            <person name="Raoult D."/>
            <person name="Greub G."/>
            <person name="Miranda-Saavedra D."/>
            <person name="Chen N."/>
            <person name="Nash P."/>
            <person name="Ginger M.L."/>
            <person name="Horn M."/>
            <person name="Schaap P."/>
            <person name="Caler L."/>
            <person name="Loftus B."/>
        </authorList>
    </citation>
    <scope>NUCLEOTIDE SEQUENCE [LARGE SCALE GENOMIC DNA]</scope>
    <source>
        <strain evidence="9 10">Neff</strain>
    </source>
</reference>
<dbReference type="GeneID" id="14924766"/>